<dbReference type="GO" id="GO:0051536">
    <property type="term" value="F:iron-sulfur cluster binding"/>
    <property type="evidence" value="ECO:0007669"/>
    <property type="project" value="InterPro"/>
</dbReference>
<reference evidence="2 3" key="1">
    <citation type="submission" date="2019-04" db="EMBL/GenBank/DDBJ databases">
        <authorList>
            <person name="Li Y."/>
            <person name="Wang J."/>
        </authorList>
    </citation>
    <scope>NUCLEOTIDE SEQUENCE [LARGE SCALE GENOMIC DNA]</scope>
    <source>
        <strain evidence="2 3">DSM 14668</strain>
    </source>
</reference>
<dbReference type="Gene3D" id="3.30.300.130">
    <property type="entry name" value="Fe-S cluster assembly (FSCA)"/>
    <property type="match status" value="1"/>
</dbReference>
<proteinExistence type="predicted"/>
<evidence type="ECO:0000313" key="3">
    <source>
        <dbReference type="Proteomes" id="UP000309215"/>
    </source>
</evidence>
<gene>
    <name evidence="2" type="ORF">E8A74_13020</name>
</gene>
<dbReference type="SUPFAM" id="SSF117916">
    <property type="entry name" value="Fe-S cluster assembly (FSCA) domain-like"/>
    <property type="match status" value="1"/>
</dbReference>
<name>A0A4U1JFJ4_9BACT</name>
<evidence type="ECO:0000313" key="2">
    <source>
        <dbReference type="EMBL" id="TKD09193.1"/>
    </source>
</evidence>
<sequence>MPANIDQMLKVCREVIAPLVRADQGELYLVAVEPDQITLHLAGMCAGCPGANLTAKGVIEPAVHAVAPSARVVVTSGIRIPEGASLVT</sequence>
<dbReference type="EMBL" id="SSMQ01000011">
    <property type="protein sequence ID" value="TKD09193.1"/>
    <property type="molecule type" value="Genomic_DNA"/>
</dbReference>
<dbReference type="GO" id="GO:0016226">
    <property type="term" value="P:iron-sulfur cluster assembly"/>
    <property type="evidence" value="ECO:0007669"/>
    <property type="project" value="InterPro"/>
</dbReference>
<dbReference type="InterPro" id="IPR001075">
    <property type="entry name" value="NIF_FeS_clus_asmbl_NifU_C"/>
</dbReference>
<dbReference type="AlphaFoldDB" id="A0A4U1JFJ4"/>
<dbReference type="Pfam" id="PF01106">
    <property type="entry name" value="NifU"/>
    <property type="match status" value="1"/>
</dbReference>
<dbReference type="Proteomes" id="UP000309215">
    <property type="component" value="Unassembled WGS sequence"/>
</dbReference>
<feature type="domain" description="NIF system FeS cluster assembly NifU C-terminal" evidence="1">
    <location>
        <begin position="14"/>
        <end position="73"/>
    </location>
</feature>
<dbReference type="OrthoDB" id="9796965at2"/>
<dbReference type="RefSeq" id="WP_136929302.1">
    <property type="nucleotide sequence ID" value="NZ_SSMQ01000011.1"/>
</dbReference>
<protein>
    <submittedName>
        <fullName evidence="2">NifU family protein</fullName>
    </submittedName>
</protein>
<accession>A0A4U1JFJ4</accession>
<keyword evidence="3" id="KW-1185">Reference proteome</keyword>
<comment type="caution">
    <text evidence="2">The sequence shown here is derived from an EMBL/GenBank/DDBJ whole genome shotgun (WGS) entry which is preliminary data.</text>
</comment>
<organism evidence="2 3">
    <name type="scientific">Polyangium fumosum</name>
    <dbReference type="NCBI Taxonomy" id="889272"/>
    <lineage>
        <taxon>Bacteria</taxon>
        <taxon>Pseudomonadati</taxon>
        <taxon>Myxococcota</taxon>
        <taxon>Polyangia</taxon>
        <taxon>Polyangiales</taxon>
        <taxon>Polyangiaceae</taxon>
        <taxon>Polyangium</taxon>
    </lineage>
</organism>
<evidence type="ECO:0000259" key="1">
    <source>
        <dbReference type="Pfam" id="PF01106"/>
    </source>
</evidence>
<dbReference type="GO" id="GO:0005506">
    <property type="term" value="F:iron ion binding"/>
    <property type="evidence" value="ECO:0007669"/>
    <property type="project" value="InterPro"/>
</dbReference>
<dbReference type="InterPro" id="IPR034904">
    <property type="entry name" value="FSCA_dom_sf"/>
</dbReference>